<dbReference type="OrthoDB" id="10664748at2759"/>
<evidence type="ECO:0000313" key="2">
    <source>
        <dbReference type="Proteomes" id="UP000247233"/>
    </source>
</evidence>
<comment type="caution">
    <text evidence="1">The sequence shown here is derived from an EMBL/GenBank/DDBJ whole genome shotgun (WGS) entry which is preliminary data.</text>
</comment>
<keyword evidence="2" id="KW-1185">Reference proteome</keyword>
<reference evidence="1 2" key="1">
    <citation type="submission" date="2016-12" db="EMBL/GenBank/DDBJ databases">
        <title>The genomes of Aspergillus section Nigri reveals drivers in fungal speciation.</title>
        <authorList>
            <consortium name="DOE Joint Genome Institute"/>
            <person name="Vesth T.C."/>
            <person name="Nybo J."/>
            <person name="Theobald S."/>
            <person name="Brandl J."/>
            <person name="Frisvad J.C."/>
            <person name="Nielsen K.F."/>
            <person name="Lyhne E.K."/>
            <person name="Kogle M.E."/>
            <person name="Kuo A."/>
            <person name="Riley R."/>
            <person name="Clum A."/>
            <person name="Nolan M."/>
            <person name="Lipzen A."/>
            <person name="Salamov A."/>
            <person name="Henrissat B."/>
            <person name="Wiebenga A."/>
            <person name="De Vries R.P."/>
            <person name="Grigoriev I.V."/>
            <person name="Mortensen U.H."/>
            <person name="Andersen M.R."/>
            <person name="Baker S.E."/>
        </authorList>
    </citation>
    <scope>NUCLEOTIDE SEQUENCE [LARGE SCALE GENOMIC DNA]</scope>
    <source>
        <strain evidence="1 2">CBS 117.55</strain>
    </source>
</reference>
<sequence length="489" mass="54260">MAGLLPVDMHLHLEDAELREVSPPPTGSPCPDALDPFDPMDTAPDCPQFESDIKQTSSSAPLYDGQEETFERSAQYQLRSVKLAGKPIALRVGGPGQEKQYLNSKVPFRTPWIRPVHHFSPISNTANFLLSPSARPAHEILTTQPRRSPFVKPDFLCNNLGTANFRSAGLNRSSHSWAFASNPLLACHQHTNLSDAAVPPSIPCKRSFGEQQEVRAQRTESGPKYRRLRFGPLIGGAKPYVNPQPEKVPTGPSTVDPAPLKIFPAQPNVTTAFADIENRPPSCHHVPTGNPGTGSTGVTDVTDDLITAAQIPGAWPDMAAPVPIEGWAAYWSRWHSAIQTVMHVPVGLSQNVSSAVRRAAAAAGTAKRHVLEVWGTRYISRAYGYFRTQLYTGTYISRAYGYFRTQLYTGTYISRAYGYFRTQLYTGTYISRAYGYFRTQLYTGTYISRAYGYFRTQLYTGTYISRAYGYFRTQLYTGTYISRAYGYGT</sequence>
<dbReference type="GeneID" id="37069206"/>
<dbReference type="AlphaFoldDB" id="A0A317UW17"/>
<evidence type="ECO:0000313" key="1">
    <source>
        <dbReference type="EMBL" id="PWY65609.1"/>
    </source>
</evidence>
<accession>A0A317UW17</accession>
<organism evidence="1 2">
    <name type="scientific">Aspergillus heteromorphus CBS 117.55</name>
    <dbReference type="NCBI Taxonomy" id="1448321"/>
    <lineage>
        <taxon>Eukaryota</taxon>
        <taxon>Fungi</taxon>
        <taxon>Dikarya</taxon>
        <taxon>Ascomycota</taxon>
        <taxon>Pezizomycotina</taxon>
        <taxon>Eurotiomycetes</taxon>
        <taxon>Eurotiomycetidae</taxon>
        <taxon>Eurotiales</taxon>
        <taxon>Aspergillaceae</taxon>
        <taxon>Aspergillus</taxon>
        <taxon>Aspergillus subgen. Circumdati</taxon>
    </lineage>
</organism>
<gene>
    <name evidence="1" type="ORF">BO70DRAFT_401092</name>
</gene>
<name>A0A317UW17_9EURO</name>
<proteinExistence type="predicted"/>
<dbReference type="RefSeq" id="XP_025394564.1">
    <property type="nucleotide sequence ID" value="XM_025546969.1"/>
</dbReference>
<dbReference type="EMBL" id="MSFL01000051">
    <property type="protein sequence ID" value="PWY65609.1"/>
    <property type="molecule type" value="Genomic_DNA"/>
</dbReference>
<dbReference type="VEuPathDB" id="FungiDB:BO70DRAFT_401092"/>
<dbReference type="Proteomes" id="UP000247233">
    <property type="component" value="Unassembled WGS sequence"/>
</dbReference>
<protein>
    <submittedName>
        <fullName evidence="1">Uncharacterized protein</fullName>
    </submittedName>
</protein>